<evidence type="ECO:0000313" key="3">
    <source>
        <dbReference type="Proteomes" id="UP001501585"/>
    </source>
</evidence>
<evidence type="ECO:0000259" key="1">
    <source>
        <dbReference type="Pfam" id="PF08241"/>
    </source>
</evidence>
<gene>
    <name evidence="2" type="ORF">GCM10009799_27710</name>
</gene>
<comment type="caution">
    <text evidence="2">The sequence shown here is derived from an EMBL/GenBank/DDBJ whole genome shotgun (WGS) entry which is preliminary data.</text>
</comment>
<keyword evidence="2" id="KW-0808">Transferase</keyword>
<name>A0ABP5EM65_9ACTN</name>
<protein>
    <submittedName>
        <fullName evidence="2">Class I SAM-dependent methyltransferase</fullName>
    </submittedName>
</protein>
<dbReference type="InterPro" id="IPR013216">
    <property type="entry name" value="Methyltransf_11"/>
</dbReference>
<dbReference type="SUPFAM" id="SSF53335">
    <property type="entry name" value="S-adenosyl-L-methionine-dependent methyltransferases"/>
    <property type="match status" value="1"/>
</dbReference>
<sequence length="230" mass="25705">MVRSTSSAGDQPTAVVYTDRWMRRYDFLVCTLSTRLVWGCPEPLLVDFYRHNLRERHLDIGVGTGKLLDVAGAPSGRDDFEALHLLDVNAVPLAMTADRLRRFSPITHQVDALGTWPLEDNSLTSLGASLMMHTLPDEGRGLAGKTGMFDQAARVLEPGGRLFGSTVVTDAAFARRWPPARLLISAYNRRGFFTNSRDTTRDLRAELEARFINVRVRVRGCVAMWEADAR</sequence>
<dbReference type="Proteomes" id="UP001501585">
    <property type="component" value="Unassembled WGS sequence"/>
</dbReference>
<keyword evidence="2" id="KW-0489">Methyltransferase</keyword>
<dbReference type="Pfam" id="PF08241">
    <property type="entry name" value="Methyltransf_11"/>
    <property type="match status" value="1"/>
</dbReference>
<dbReference type="GO" id="GO:0008168">
    <property type="term" value="F:methyltransferase activity"/>
    <property type="evidence" value="ECO:0007669"/>
    <property type="project" value="UniProtKB-KW"/>
</dbReference>
<dbReference type="InterPro" id="IPR029063">
    <property type="entry name" value="SAM-dependent_MTases_sf"/>
</dbReference>
<keyword evidence="3" id="KW-1185">Reference proteome</keyword>
<feature type="domain" description="Methyltransferase type 11" evidence="1">
    <location>
        <begin position="58"/>
        <end position="163"/>
    </location>
</feature>
<dbReference type="EMBL" id="BAAAPC010000010">
    <property type="protein sequence ID" value="GAA1999072.1"/>
    <property type="molecule type" value="Genomic_DNA"/>
</dbReference>
<accession>A0ABP5EM65</accession>
<evidence type="ECO:0000313" key="2">
    <source>
        <dbReference type="EMBL" id="GAA1999072.1"/>
    </source>
</evidence>
<dbReference type="GO" id="GO:0032259">
    <property type="term" value="P:methylation"/>
    <property type="evidence" value="ECO:0007669"/>
    <property type="project" value="UniProtKB-KW"/>
</dbReference>
<dbReference type="Gene3D" id="3.40.50.150">
    <property type="entry name" value="Vaccinia Virus protein VP39"/>
    <property type="match status" value="1"/>
</dbReference>
<organism evidence="2 3">
    <name type="scientific">Nocardiopsis rhodophaea</name>
    <dbReference type="NCBI Taxonomy" id="280238"/>
    <lineage>
        <taxon>Bacteria</taxon>
        <taxon>Bacillati</taxon>
        <taxon>Actinomycetota</taxon>
        <taxon>Actinomycetes</taxon>
        <taxon>Streptosporangiales</taxon>
        <taxon>Nocardiopsidaceae</taxon>
        <taxon>Nocardiopsis</taxon>
    </lineage>
</organism>
<proteinExistence type="predicted"/>
<reference evidence="3" key="1">
    <citation type="journal article" date="2019" name="Int. J. Syst. Evol. Microbiol.">
        <title>The Global Catalogue of Microorganisms (GCM) 10K type strain sequencing project: providing services to taxonomists for standard genome sequencing and annotation.</title>
        <authorList>
            <consortium name="The Broad Institute Genomics Platform"/>
            <consortium name="The Broad Institute Genome Sequencing Center for Infectious Disease"/>
            <person name="Wu L."/>
            <person name="Ma J."/>
        </authorList>
    </citation>
    <scope>NUCLEOTIDE SEQUENCE [LARGE SCALE GENOMIC DNA]</scope>
    <source>
        <strain evidence="3">JCM 15313</strain>
    </source>
</reference>